<feature type="transmembrane region" description="Helical" evidence="3">
    <location>
        <begin position="211"/>
        <end position="229"/>
    </location>
</feature>
<dbReference type="InterPro" id="IPR050438">
    <property type="entry name" value="LMW_PTPase"/>
</dbReference>
<dbReference type="Gene3D" id="3.40.50.2300">
    <property type="match status" value="1"/>
</dbReference>
<dbReference type="Pfam" id="PF01451">
    <property type="entry name" value="LMWPc"/>
    <property type="match status" value="1"/>
</dbReference>
<evidence type="ECO:0000256" key="1">
    <source>
        <dbReference type="ARBA" id="ARBA00013064"/>
    </source>
</evidence>
<evidence type="ECO:0000256" key="3">
    <source>
        <dbReference type="SAM" id="Phobius"/>
    </source>
</evidence>
<evidence type="ECO:0000313" key="5">
    <source>
        <dbReference type="EMBL" id="WXA96326.1"/>
    </source>
</evidence>
<reference evidence="5 6" key="1">
    <citation type="submission" date="2021-12" db="EMBL/GenBank/DDBJ databases">
        <title>Discovery of the Pendulisporaceae a myxobacterial family with distinct sporulation behavior and unique specialized metabolism.</title>
        <authorList>
            <person name="Garcia R."/>
            <person name="Popoff A."/>
            <person name="Bader C.D."/>
            <person name="Loehr J."/>
            <person name="Walesch S."/>
            <person name="Walt C."/>
            <person name="Boldt J."/>
            <person name="Bunk B."/>
            <person name="Haeckl F.J.F.P.J."/>
            <person name="Gunesch A.P."/>
            <person name="Birkelbach J."/>
            <person name="Nuebel U."/>
            <person name="Pietschmann T."/>
            <person name="Bach T."/>
            <person name="Mueller R."/>
        </authorList>
    </citation>
    <scope>NUCLEOTIDE SEQUENCE [LARGE SCALE GENOMIC DNA]</scope>
    <source>
        <strain evidence="5 6">MSr12523</strain>
    </source>
</reference>
<keyword evidence="6" id="KW-1185">Reference proteome</keyword>
<feature type="transmembrane region" description="Helical" evidence="3">
    <location>
        <begin position="311"/>
        <end position="331"/>
    </location>
</feature>
<feature type="transmembrane region" description="Helical" evidence="3">
    <location>
        <begin position="249"/>
        <end position="272"/>
    </location>
</feature>
<organism evidence="5 6">
    <name type="scientific">Pendulispora brunnea</name>
    <dbReference type="NCBI Taxonomy" id="2905690"/>
    <lineage>
        <taxon>Bacteria</taxon>
        <taxon>Pseudomonadati</taxon>
        <taxon>Myxococcota</taxon>
        <taxon>Myxococcia</taxon>
        <taxon>Myxococcales</taxon>
        <taxon>Sorangiineae</taxon>
        <taxon>Pendulisporaceae</taxon>
        <taxon>Pendulispora</taxon>
    </lineage>
</organism>
<feature type="transmembrane region" description="Helical" evidence="3">
    <location>
        <begin position="284"/>
        <end position="305"/>
    </location>
</feature>
<evidence type="ECO:0000313" key="6">
    <source>
        <dbReference type="Proteomes" id="UP001379533"/>
    </source>
</evidence>
<keyword evidence="3" id="KW-0812">Transmembrane</keyword>
<name>A0ABZ2KCI1_9BACT</name>
<feature type="transmembrane region" description="Helical" evidence="3">
    <location>
        <begin position="170"/>
        <end position="190"/>
    </location>
</feature>
<dbReference type="RefSeq" id="WP_394846942.1">
    <property type="nucleotide sequence ID" value="NZ_CP089982.1"/>
</dbReference>
<dbReference type="PANTHER" id="PTHR11717:SF31">
    <property type="entry name" value="LOW MOLECULAR WEIGHT PROTEIN-TYROSINE-PHOSPHATASE ETP-RELATED"/>
    <property type="match status" value="1"/>
</dbReference>
<comment type="catalytic activity">
    <reaction evidence="2">
        <text>O-phospho-L-tyrosyl-[protein] + H2O = L-tyrosyl-[protein] + phosphate</text>
        <dbReference type="Rhea" id="RHEA:10684"/>
        <dbReference type="Rhea" id="RHEA-COMP:10136"/>
        <dbReference type="Rhea" id="RHEA-COMP:20101"/>
        <dbReference type="ChEBI" id="CHEBI:15377"/>
        <dbReference type="ChEBI" id="CHEBI:43474"/>
        <dbReference type="ChEBI" id="CHEBI:46858"/>
        <dbReference type="ChEBI" id="CHEBI:61978"/>
        <dbReference type="EC" id="3.1.3.48"/>
    </reaction>
</comment>
<sequence length="498" mass="53682">MTHPFTRRIGMFGLGLCYFLWYAPYSAVAKAMSGGLFDSTHGPIGGFVLLPAAAIGTLCAMPLTITILGWWKYARHRTIFGRSVPFLGRETAAAAFWMSLIVGTTTLNFTFPGVSILLMLVLMRIETLIISPTVDLIRERRIPPHSWVAIGLSGLSAIVALADVNNYKLTLTAALSLLAYMLGYTNRFLIMSRHAKSGSTQSDRQYFVEEHMATPVFLVALLAVPAFLGSDSISRSLHDGFTTFLVSPAALPALAIGVLYEGLFVCTTLIFLDPREYSFCMPVHVCSSMLAGVAASLALHAAFGLPAPSTATFAAALCVVLAACALGYPAISRRLIARARTDEVLLFVCGGNAIRSPMAAALARVELAALGKAHRTWRVESAGVAVHEPGGPLSRYAAVALRKLNVPVPEHTARSLTADLCEKSAAVYCMTRAHRAAVLEMAPTVSDRVMCLDPKDDVAEPKGDAIEAYVECAVQLRMLVRARLFELPPLRQRLRQGA</sequence>
<dbReference type="PANTHER" id="PTHR11717">
    <property type="entry name" value="LOW MOLECULAR WEIGHT PROTEIN TYROSINE PHOSPHATASE"/>
    <property type="match status" value="1"/>
</dbReference>
<feature type="domain" description="Phosphotyrosine protein phosphatase I" evidence="4">
    <location>
        <begin position="343"/>
        <end position="487"/>
    </location>
</feature>
<evidence type="ECO:0000256" key="2">
    <source>
        <dbReference type="ARBA" id="ARBA00051722"/>
    </source>
</evidence>
<dbReference type="InterPro" id="IPR036196">
    <property type="entry name" value="Ptyr_pPase_sf"/>
</dbReference>
<accession>A0ABZ2KCI1</accession>
<feature type="transmembrane region" description="Helical" evidence="3">
    <location>
        <begin position="92"/>
        <end position="110"/>
    </location>
</feature>
<dbReference type="EMBL" id="CP089982">
    <property type="protein sequence ID" value="WXA96326.1"/>
    <property type="molecule type" value="Genomic_DNA"/>
</dbReference>
<keyword evidence="3" id="KW-1133">Transmembrane helix</keyword>
<feature type="transmembrane region" description="Helical" evidence="3">
    <location>
        <begin position="47"/>
        <end position="71"/>
    </location>
</feature>
<protein>
    <recommendedName>
        <fullName evidence="1">protein-tyrosine-phosphatase</fullName>
        <ecNumber evidence="1">3.1.3.48</ecNumber>
    </recommendedName>
</protein>
<evidence type="ECO:0000259" key="4">
    <source>
        <dbReference type="SMART" id="SM00226"/>
    </source>
</evidence>
<gene>
    <name evidence="5" type="ORF">LZC95_05680</name>
</gene>
<dbReference type="SUPFAM" id="SSF52788">
    <property type="entry name" value="Phosphotyrosine protein phosphatases I"/>
    <property type="match status" value="1"/>
</dbReference>
<keyword evidence="3" id="KW-0472">Membrane</keyword>
<dbReference type="EC" id="3.1.3.48" evidence="1"/>
<dbReference type="Proteomes" id="UP001379533">
    <property type="component" value="Chromosome"/>
</dbReference>
<proteinExistence type="predicted"/>
<dbReference type="SMART" id="SM00226">
    <property type="entry name" value="LMWPc"/>
    <property type="match status" value="1"/>
</dbReference>
<dbReference type="InterPro" id="IPR023485">
    <property type="entry name" value="Ptyr_pPase"/>
</dbReference>